<gene>
    <name evidence="2" type="ORF">SAMN04488548_136801</name>
</gene>
<feature type="domain" description="Glycosyltransferase 2-like" evidence="1">
    <location>
        <begin position="4"/>
        <end position="161"/>
    </location>
</feature>
<dbReference type="STRING" id="158898.SAMN04488548_136801"/>
<dbReference type="GO" id="GO:0016740">
    <property type="term" value="F:transferase activity"/>
    <property type="evidence" value="ECO:0007669"/>
    <property type="project" value="UniProtKB-KW"/>
</dbReference>
<dbReference type="Pfam" id="PF00535">
    <property type="entry name" value="Glycos_transf_2"/>
    <property type="match status" value="1"/>
</dbReference>
<protein>
    <submittedName>
        <fullName evidence="2">Glycosyl transferase family 2</fullName>
    </submittedName>
</protein>
<evidence type="ECO:0000313" key="3">
    <source>
        <dbReference type="Proteomes" id="UP000183180"/>
    </source>
</evidence>
<evidence type="ECO:0000313" key="2">
    <source>
        <dbReference type="EMBL" id="SDU83943.1"/>
    </source>
</evidence>
<dbReference type="InterPro" id="IPR029044">
    <property type="entry name" value="Nucleotide-diphossugar_trans"/>
</dbReference>
<dbReference type="InterPro" id="IPR001173">
    <property type="entry name" value="Glyco_trans_2-like"/>
</dbReference>
<dbReference type="RefSeq" id="WP_074854110.1">
    <property type="nucleotide sequence ID" value="NZ_FNLM01000036.1"/>
</dbReference>
<name>A0A1H2LSF6_9ACTN</name>
<sequence>MRLSLVIPVYNEEDTIAVCLEHVAAQIRPFDEVVVVDNNCTDATMEIVRSFAGRLPLKTLTEPTPGVGPARRAGFDAATGDILGRIDADTWLDPQWAGRLVRFFEAEPTADAVSGSLYWYDTPVDDRLRRLIRKDACRSLRTGSVPSTVLQGSNMAIRREMWHKAKEHLLDEPGTHEDLDLYGAVVKAEGNVRSFVALTAAQSARRFAGPIGPNIAYARGGIRTYKLHGDAAVARNLRLAFPMNVTFCVIMRMLVGPFDPTTRKWRPFRGNHVVRVSPMEGTRTH</sequence>
<dbReference type="EMBL" id="FNLM01000036">
    <property type="protein sequence ID" value="SDU83943.1"/>
    <property type="molecule type" value="Genomic_DNA"/>
</dbReference>
<dbReference type="AlphaFoldDB" id="A0A1H2LSF6"/>
<dbReference type="Proteomes" id="UP000183180">
    <property type="component" value="Unassembled WGS sequence"/>
</dbReference>
<reference evidence="2 3" key="1">
    <citation type="submission" date="2016-10" db="EMBL/GenBank/DDBJ databases">
        <authorList>
            <person name="de Groot N.N."/>
        </authorList>
    </citation>
    <scope>NUCLEOTIDE SEQUENCE [LARGE SCALE GENOMIC DNA]</scope>
    <source>
        <strain evidence="2 3">DSM 44215</strain>
    </source>
</reference>
<proteinExistence type="predicted"/>
<dbReference type="OrthoDB" id="9802632at2"/>
<organism evidence="2 3">
    <name type="scientific">Gordonia westfalica</name>
    <dbReference type="NCBI Taxonomy" id="158898"/>
    <lineage>
        <taxon>Bacteria</taxon>
        <taxon>Bacillati</taxon>
        <taxon>Actinomycetota</taxon>
        <taxon>Actinomycetes</taxon>
        <taxon>Mycobacteriales</taxon>
        <taxon>Gordoniaceae</taxon>
        <taxon>Gordonia</taxon>
    </lineage>
</organism>
<keyword evidence="2" id="KW-0808">Transferase</keyword>
<dbReference type="SUPFAM" id="SSF53448">
    <property type="entry name" value="Nucleotide-diphospho-sugar transferases"/>
    <property type="match status" value="1"/>
</dbReference>
<evidence type="ECO:0000259" key="1">
    <source>
        <dbReference type="Pfam" id="PF00535"/>
    </source>
</evidence>
<dbReference type="Gene3D" id="3.90.550.10">
    <property type="entry name" value="Spore Coat Polysaccharide Biosynthesis Protein SpsA, Chain A"/>
    <property type="match status" value="1"/>
</dbReference>
<dbReference type="CDD" id="cd00761">
    <property type="entry name" value="Glyco_tranf_GTA_type"/>
    <property type="match status" value="1"/>
</dbReference>
<accession>A0A1H2LSF6</accession>
<dbReference type="PANTHER" id="PTHR43685">
    <property type="entry name" value="GLYCOSYLTRANSFERASE"/>
    <property type="match status" value="1"/>
</dbReference>
<dbReference type="InterPro" id="IPR050834">
    <property type="entry name" value="Glycosyltransf_2"/>
</dbReference>
<dbReference type="PANTHER" id="PTHR43685:SF2">
    <property type="entry name" value="GLYCOSYLTRANSFERASE 2-LIKE DOMAIN-CONTAINING PROTEIN"/>
    <property type="match status" value="1"/>
</dbReference>